<evidence type="ECO:0000313" key="2">
    <source>
        <dbReference type="EMBL" id="EFQ27025.1"/>
    </source>
</evidence>
<evidence type="ECO:0000313" key="3">
    <source>
        <dbReference type="Proteomes" id="UP000008782"/>
    </source>
</evidence>
<dbReference type="EMBL" id="GG697336">
    <property type="protein sequence ID" value="EFQ27025.1"/>
    <property type="molecule type" value="Genomic_DNA"/>
</dbReference>
<accession>E3Q813</accession>
<sequence length="117" mass="12842">MHVRGVDAWPRSTPLGSHLGRDKLHVHHLPSYLIPSHHSRRLQTTAASTNTQTALTQSSPFLCPNNNPVSLHRGDKILVNLGIIPLALARVAPTLPSSPRNLTKKTSMPPDEQIARE</sequence>
<proteinExistence type="predicted"/>
<dbReference type="VEuPathDB" id="FungiDB:GLRG_02196"/>
<protein>
    <submittedName>
        <fullName evidence="2">Uncharacterized protein</fullName>
    </submittedName>
</protein>
<dbReference type="RefSeq" id="XP_008091045.1">
    <property type="nucleotide sequence ID" value="XM_008092854.1"/>
</dbReference>
<gene>
    <name evidence="2" type="ORF">GLRG_02196</name>
</gene>
<dbReference type="Proteomes" id="UP000008782">
    <property type="component" value="Unassembled WGS sequence"/>
</dbReference>
<dbReference type="HOGENOM" id="CLU_2084688_0_0_1"/>
<organism evidence="3">
    <name type="scientific">Colletotrichum graminicola (strain M1.001 / M2 / FGSC 10212)</name>
    <name type="common">Maize anthracnose fungus</name>
    <name type="synonym">Glomerella graminicola</name>
    <dbReference type="NCBI Taxonomy" id="645133"/>
    <lineage>
        <taxon>Eukaryota</taxon>
        <taxon>Fungi</taxon>
        <taxon>Dikarya</taxon>
        <taxon>Ascomycota</taxon>
        <taxon>Pezizomycotina</taxon>
        <taxon>Sordariomycetes</taxon>
        <taxon>Hypocreomycetidae</taxon>
        <taxon>Glomerellales</taxon>
        <taxon>Glomerellaceae</taxon>
        <taxon>Colletotrichum</taxon>
        <taxon>Colletotrichum graminicola species complex</taxon>
    </lineage>
</organism>
<evidence type="ECO:0000256" key="1">
    <source>
        <dbReference type="SAM" id="MobiDB-lite"/>
    </source>
</evidence>
<dbReference type="GeneID" id="24407561"/>
<keyword evidence="3" id="KW-1185">Reference proteome</keyword>
<feature type="compositionally biased region" description="Polar residues" evidence="1">
    <location>
        <begin position="95"/>
        <end position="106"/>
    </location>
</feature>
<name>E3Q813_COLGM</name>
<reference evidence="3" key="1">
    <citation type="journal article" date="2012" name="Nat. Genet.">
        <title>Lifestyle transitions in plant pathogenic Colletotrichum fungi deciphered by genome and transcriptome analyses.</title>
        <authorList>
            <person name="O'Connell R.J."/>
            <person name="Thon M.R."/>
            <person name="Hacquard S."/>
            <person name="Amyotte S.G."/>
            <person name="Kleemann J."/>
            <person name="Torres M.F."/>
            <person name="Damm U."/>
            <person name="Buiate E.A."/>
            <person name="Epstein L."/>
            <person name="Alkan N."/>
            <person name="Altmueller J."/>
            <person name="Alvarado-Balderrama L."/>
            <person name="Bauser C.A."/>
            <person name="Becker C."/>
            <person name="Birren B.W."/>
            <person name="Chen Z."/>
            <person name="Choi J."/>
            <person name="Crouch J.A."/>
            <person name="Duvick J.P."/>
            <person name="Farman M.A."/>
            <person name="Gan P."/>
            <person name="Heiman D."/>
            <person name="Henrissat B."/>
            <person name="Howard R.J."/>
            <person name="Kabbage M."/>
            <person name="Koch C."/>
            <person name="Kracher B."/>
            <person name="Kubo Y."/>
            <person name="Law A.D."/>
            <person name="Lebrun M.-H."/>
            <person name="Lee Y.-H."/>
            <person name="Miyara I."/>
            <person name="Moore N."/>
            <person name="Neumann U."/>
            <person name="Nordstroem K."/>
            <person name="Panaccione D.G."/>
            <person name="Panstruga R."/>
            <person name="Place M."/>
            <person name="Proctor R.H."/>
            <person name="Prusky D."/>
            <person name="Rech G."/>
            <person name="Reinhardt R."/>
            <person name="Rollins J.A."/>
            <person name="Rounsley S."/>
            <person name="Schardl C.L."/>
            <person name="Schwartz D.C."/>
            <person name="Shenoy N."/>
            <person name="Shirasu K."/>
            <person name="Sikhakolli U.R."/>
            <person name="Stueber K."/>
            <person name="Sukno S.A."/>
            <person name="Sweigard J.A."/>
            <person name="Takano Y."/>
            <person name="Takahara H."/>
            <person name="Trail F."/>
            <person name="van der Does H.C."/>
            <person name="Voll L.M."/>
            <person name="Will I."/>
            <person name="Young S."/>
            <person name="Zeng Q."/>
            <person name="Zhang J."/>
            <person name="Zhou S."/>
            <person name="Dickman M.B."/>
            <person name="Schulze-Lefert P."/>
            <person name="Ver Loren van Themaat E."/>
            <person name="Ma L.-J."/>
            <person name="Vaillancourt L.J."/>
        </authorList>
    </citation>
    <scope>NUCLEOTIDE SEQUENCE [LARGE SCALE GENOMIC DNA]</scope>
    <source>
        <strain evidence="3">M1.001 / M2 / FGSC 10212</strain>
    </source>
</reference>
<feature type="region of interest" description="Disordered" evidence="1">
    <location>
        <begin position="94"/>
        <end position="117"/>
    </location>
</feature>
<dbReference type="AlphaFoldDB" id="E3Q813"/>